<dbReference type="RefSeq" id="WP_345121661.1">
    <property type="nucleotide sequence ID" value="NZ_BAABEW010000023.1"/>
</dbReference>
<dbReference type="AlphaFoldDB" id="A0A7W8HHB1"/>
<dbReference type="Proteomes" id="UP000532440">
    <property type="component" value="Unassembled WGS sequence"/>
</dbReference>
<name>A0A7W8HHB1_9BURK</name>
<evidence type="ECO:0000313" key="2">
    <source>
        <dbReference type="Proteomes" id="UP000532440"/>
    </source>
</evidence>
<sequence>MAKKPVVAPIATRPYHEPMETASFHVRLRGLINSPVQATESEDRWLDRLPVGTLLSAVALSRFQWPVDPYDNRAWLVVGCAPGLDDEGYRAWLTGLPNEGVLIDPSDDRLQRLLAANRKTASL</sequence>
<proteinExistence type="predicted"/>
<gene>
    <name evidence="1" type="ORF">HNQ70_002040</name>
</gene>
<comment type="caution">
    <text evidence="1">The sequence shown here is derived from an EMBL/GenBank/DDBJ whole genome shotgun (WGS) entry which is preliminary data.</text>
</comment>
<reference evidence="1 2" key="1">
    <citation type="submission" date="2020-08" db="EMBL/GenBank/DDBJ databases">
        <title>Genomic Encyclopedia of Type Strains, Phase IV (KMG-IV): sequencing the most valuable type-strain genomes for metagenomic binning, comparative biology and taxonomic classification.</title>
        <authorList>
            <person name="Goeker M."/>
        </authorList>
    </citation>
    <scope>NUCLEOTIDE SEQUENCE [LARGE SCALE GENOMIC DNA]</scope>
    <source>
        <strain evidence="1 2">DSM 29781</strain>
    </source>
</reference>
<dbReference type="EMBL" id="JACHGB010000004">
    <property type="protein sequence ID" value="MBB5272026.1"/>
    <property type="molecule type" value="Genomic_DNA"/>
</dbReference>
<protein>
    <submittedName>
        <fullName evidence="1">Uncharacterized protein</fullName>
    </submittedName>
</protein>
<accession>A0A7W8HHB1</accession>
<keyword evidence="2" id="KW-1185">Reference proteome</keyword>
<evidence type="ECO:0000313" key="1">
    <source>
        <dbReference type="EMBL" id="MBB5272026.1"/>
    </source>
</evidence>
<organism evidence="1 2">
    <name type="scientific">Quisquiliibacterium transsilvanicum</name>
    <dbReference type="NCBI Taxonomy" id="1549638"/>
    <lineage>
        <taxon>Bacteria</taxon>
        <taxon>Pseudomonadati</taxon>
        <taxon>Pseudomonadota</taxon>
        <taxon>Betaproteobacteria</taxon>
        <taxon>Burkholderiales</taxon>
        <taxon>Burkholderiaceae</taxon>
        <taxon>Quisquiliibacterium</taxon>
    </lineage>
</organism>